<feature type="compositionally biased region" description="Basic and acidic residues" evidence="6">
    <location>
        <begin position="489"/>
        <end position="503"/>
    </location>
</feature>
<feature type="compositionally biased region" description="Basic residues" evidence="6">
    <location>
        <begin position="98"/>
        <end position="107"/>
    </location>
</feature>
<dbReference type="GO" id="GO:0003677">
    <property type="term" value="F:DNA binding"/>
    <property type="evidence" value="ECO:0007669"/>
    <property type="project" value="UniProtKB-KW"/>
</dbReference>
<protein>
    <submittedName>
        <fullName evidence="8">DNA-binding protein SMUBP-2</fullName>
    </submittedName>
</protein>
<gene>
    <name evidence="8" type="primary">IGHMBP2_0</name>
    <name evidence="8" type="ORF">Zm00014a_042187</name>
</gene>
<dbReference type="EMBL" id="NCVQ01000008">
    <property type="protein sequence ID" value="PWZ13173.1"/>
    <property type="molecule type" value="Genomic_DNA"/>
</dbReference>
<evidence type="ECO:0000256" key="4">
    <source>
        <dbReference type="ARBA" id="ARBA00022806"/>
    </source>
</evidence>
<dbReference type="Pfam" id="PF13087">
    <property type="entry name" value="AAA_12"/>
    <property type="match status" value="2"/>
</dbReference>
<keyword evidence="2" id="KW-0547">Nucleotide-binding</keyword>
<dbReference type="InterPro" id="IPR041679">
    <property type="entry name" value="DNA2/NAM7-like_C"/>
</dbReference>
<dbReference type="CDD" id="cd18808">
    <property type="entry name" value="SF1_C_Upf1"/>
    <property type="match status" value="1"/>
</dbReference>
<evidence type="ECO:0000259" key="7">
    <source>
        <dbReference type="SMART" id="SM00382"/>
    </source>
</evidence>
<dbReference type="InterPro" id="IPR027417">
    <property type="entry name" value="P-loop_NTPase"/>
</dbReference>
<feature type="domain" description="AAA+ ATPase" evidence="7">
    <location>
        <begin position="532"/>
        <end position="743"/>
    </location>
</feature>
<dbReference type="ExpressionAtlas" id="A0A3L6DYM6">
    <property type="expression patterns" value="baseline and differential"/>
</dbReference>
<dbReference type="Gene3D" id="3.40.50.300">
    <property type="entry name" value="P-loop containing nucleotide triphosphate hydrolases"/>
    <property type="match status" value="2"/>
</dbReference>
<keyword evidence="5" id="KW-0067">ATP-binding</keyword>
<feature type="compositionally biased region" description="Polar residues" evidence="6">
    <location>
        <begin position="117"/>
        <end position="129"/>
    </location>
</feature>
<proteinExistence type="inferred from homology"/>
<keyword evidence="3" id="KW-0378">Hydrolase</keyword>
<dbReference type="SMART" id="SM00382">
    <property type="entry name" value="AAA"/>
    <property type="match status" value="1"/>
</dbReference>
<dbReference type="GO" id="GO:0016787">
    <property type="term" value="F:hydrolase activity"/>
    <property type="evidence" value="ECO:0007669"/>
    <property type="project" value="UniProtKB-KW"/>
</dbReference>
<evidence type="ECO:0000256" key="1">
    <source>
        <dbReference type="ARBA" id="ARBA00007913"/>
    </source>
</evidence>
<dbReference type="GO" id="GO:0003723">
    <property type="term" value="F:RNA binding"/>
    <property type="evidence" value="ECO:0007669"/>
    <property type="project" value="InterPro"/>
</dbReference>
<feature type="region of interest" description="Disordered" evidence="6">
    <location>
        <begin position="489"/>
        <end position="516"/>
    </location>
</feature>
<organism evidence="8 9">
    <name type="scientific">Zea mays</name>
    <name type="common">Maize</name>
    <dbReference type="NCBI Taxonomy" id="4577"/>
    <lineage>
        <taxon>Eukaryota</taxon>
        <taxon>Viridiplantae</taxon>
        <taxon>Streptophyta</taxon>
        <taxon>Embryophyta</taxon>
        <taxon>Tracheophyta</taxon>
        <taxon>Spermatophyta</taxon>
        <taxon>Magnoliopsida</taxon>
        <taxon>Liliopsida</taxon>
        <taxon>Poales</taxon>
        <taxon>Poaceae</taxon>
        <taxon>PACMAD clade</taxon>
        <taxon>Panicoideae</taxon>
        <taxon>Andropogonodae</taxon>
        <taxon>Andropogoneae</taxon>
        <taxon>Tripsacinae</taxon>
        <taxon>Zea</taxon>
    </lineage>
</organism>
<accession>A0A3L6DYM6</accession>
<comment type="caution">
    <text evidence="8">The sequence shown here is derived from an EMBL/GenBank/DDBJ whole genome shotgun (WGS) entry which is preliminary data.</text>
</comment>
<dbReference type="Proteomes" id="UP000251960">
    <property type="component" value="Chromosome 7"/>
</dbReference>
<dbReference type="InterPro" id="IPR047187">
    <property type="entry name" value="SF1_C_Upf1"/>
</dbReference>
<dbReference type="AlphaFoldDB" id="A0A3L6DYM6"/>
<sequence length="1072" mass="118065">MSAHHRHFTSQFSSSSYYYYAPVRPQRRRELKLLPLPDYSPSRFTTSQTSCYHSGHLRLVSPAGPYERALSALAGCHSYPTSSHGGRDDTATVGTKESRRRPRKGKKTAPNQGVRAPSSSELSTRTAQSGDPLGRKELGQHVVHWLKQGMRQMASEFASSDQPETQGNKAFLWSDGGHAAHAGFVAQAQAHLSATPMPKGQDALCRTASAHYPTLLDNFQRELRDVLLRRQQEGLLVGDDWRSTRSWALLKEMARSAEHRTAARRSTAPVLHTTLGVSLEKTRLMQARIDGFVQQMTGLLRLERDAELELAQDHELSAAGSVMDGMPKKPVVAHGQAQEDGDTICNLRVISSSTGLTGEHLVLFRAEGSHRLPATRLSPGDMVCVRACDSQGELAASTPCLQASVHNLGEDGRSITVAFRSRSSIQAVSAFSKFPGNFARIDRIQALADAVTYERNCEALMALQKRGLQKRNASIGVVATLFGDKEDATKTERNSLTDHRGPEAPDDGSLETHSQSFDTSQSRALALALDKERPVLVIQGPPGTGKTRLLSYLVARVVRRGERVLVTAPSNAAVDNMAESLSASGLKNIVRVGNPSRISPSVAPMSLGQIVATRLEKLTREFETRKSALRKDLKRRVQDSGDGSSVRQQLKRLGKDYRKEKKEAVREVLANAEVVLSTNTGAADPLVRGTGGCFDLVIIDEAGQAIEPSCWIPMLQGKRCILAGDHRQLAPVVLSREAMEGGLGMSLLERASSLHDGLLATTLTTQYRMHESIASWASKEMYDGLLRSFPSVASRLLVNYPSVKYWLHFHPEVVEYLLFLVSNNTYIMRWRTRNVSNLPMCNNRCHQHVSSIRIQDKMMRKGAYRIDHSWHGSTLPHERSTTTIRVTWMTQCALLLLDTRRAYGSLNIDCEESLDPAGTGSFYNNGEADIVAHHVLNLVQCGVPPTSIVVQSPYIAQVQLLQDRLQEYPMAFDVEVSTIDSFQGREADAVVISMVRSNSMGEVGFLADRRRMNVAITRAKSHVAVVCDTSTICNNAFLARLLLHIRQHGQVRHVDPSSLDGGFHLQALPSLG</sequence>
<dbReference type="SUPFAM" id="SSF52540">
    <property type="entry name" value="P-loop containing nucleoside triphosphate hydrolases"/>
    <property type="match status" value="1"/>
</dbReference>
<feature type="region of interest" description="Disordered" evidence="6">
    <location>
        <begin position="78"/>
        <end position="136"/>
    </location>
</feature>
<dbReference type="Gene3D" id="2.40.30.270">
    <property type="match status" value="1"/>
</dbReference>
<reference evidence="8 9" key="1">
    <citation type="journal article" date="2018" name="Nat. Genet.">
        <title>Extensive intraspecific gene order and gene structural variations between Mo17 and other maize genomes.</title>
        <authorList>
            <person name="Sun S."/>
            <person name="Zhou Y."/>
            <person name="Chen J."/>
            <person name="Shi J."/>
            <person name="Zhao H."/>
            <person name="Zhao H."/>
            <person name="Song W."/>
            <person name="Zhang M."/>
            <person name="Cui Y."/>
            <person name="Dong X."/>
            <person name="Liu H."/>
            <person name="Ma X."/>
            <person name="Jiao Y."/>
            <person name="Wang B."/>
            <person name="Wei X."/>
            <person name="Stein J.C."/>
            <person name="Glaubitz J.C."/>
            <person name="Lu F."/>
            <person name="Yu G."/>
            <person name="Liang C."/>
            <person name="Fengler K."/>
            <person name="Li B."/>
            <person name="Rafalski A."/>
            <person name="Schnable P.S."/>
            <person name="Ware D.H."/>
            <person name="Buckler E.S."/>
            <person name="Lai J."/>
        </authorList>
    </citation>
    <scope>NUCLEOTIDE SEQUENCE [LARGE SCALE GENOMIC DNA]</scope>
    <source>
        <strain evidence="9">cv. Missouri 17</strain>
        <tissue evidence="8">Seedling</tissue>
    </source>
</reference>
<dbReference type="GO" id="GO:0005524">
    <property type="term" value="F:ATP binding"/>
    <property type="evidence" value="ECO:0007669"/>
    <property type="project" value="UniProtKB-KW"/>
</dbReference>
<evidence type="ECO:0000256" key="2">
    <source>
        <dbReference type="ARBA" id="ARBA00022741"/>
    </source>
</evidence>
<dbReference type="PANTHER" id="PTHR43788:SF17">
    <property type="entry name" value="OS09G0130800 PROTEIN"/>
    <property type="match status" value="1"/>
</dbReference>
<dbReference type="InterPro" id="IPR041677">
    <property type="entry name" value="DNA2/NAM7_AAA_11"/>
</dbReference>
<dbReference type="PANTHER" id="PTHR43788">
    <property type="entry name" value="DNA2/NAM7 HELICASE FAMILY MEMBER"/>
    <property type="match status" value="1"/>
</dbReference>
<evidence type="ECO:0000256" key="5">
    <source>
        <dbReference type="ARBA" id="ARBA00022840"/>
    </source>
</evidence>
<evidence type="ECO:0000313" key="8">
    <source>
        <dbReference type="EMBL" id="PWZ13173.1"/>
    </source>
</evidence>
<keyword evidence="8" id="KW-0238">DNA-binding</keyword>
<keyword evidence="4" id="KW-0347">Helicase</keyword>
<dbReference type="InterPro" id="IPR050534">
    <property type="entry name" value="Coronavir_polyprotein_1ab"/>
</dbReference>
<dbReference type="GO" id="GO:0004386">
    <property type="term" value="F:helicase activity"/>
    <property type="evidence" value="ECO:0007669"/>
    <property type="project" value="UniProtKB-KW"/>
</dbReference>
<comment type="similarity">
    <text evidence="1">Belongs to the DNA2/NAM7 helicase family.</text>
</comment>
<dbReference type="InterPro" id="IPR003593">
    <property type="entry name" value="AAA+_ATPase"/>
</dbReference>
<dbReference type="Pfam" id="PF13086">
    <property type="entry name" value="AAA_11"/>
    <property type="match status" value="1"/>
</dbReference>
<name>A0A3L6DYM6_MAIZE</name>
<evidence type="ECO:0000256" key="3">
    <source>
        <dbReference type="ARBA" id="ARBA00022801"/>
    </source>
</evidence>
<evidence type="ECO:0000313" key="9">
    <source>
        <dbReference type="Proteomes" id="UP000251960"/>
    </source>
</evidence>
<dbReference type="Pfam" id="PF21138">
    <property type="entry name" value="SMUBP-2_HCS1_1B"/>
    <property type="match status" value="1"/>
</dbReference>
<dbReference type="InterPro" id="IPR048761">
    <property type="entry name" value="SMUBP-2_HCS1_1B"/>
</dbReference>
<evidence type="ECO:0000256" key="6">
    <source>
        <dbReference type="SAM" id="MobiDB-lite"/>
    </source>
</evidence>